<dbReference type="Proteomes" id="UP000006757">
    <property type="component" value="Unassembled WGS sequence"/>
</dbReference>
<dbReference type="InParanoid" id="K1VZI0"/>
<dbReference type="AlphaFoldDB" id="K1VZI0"/>
<comment type="caution">
    <text evidence="1">The sequence shown here is derived from an EMBL/GenBank/DDBJ whole genome shotgun (WGS) entry which is preliminary data.</text>
</comment>
<dbReference type="EMBL" id="AMBO01000169">
    <property type="protein sequence ID" value="EKD04982.1"/>
    <property type="molecule type" value="Genomic_DNA"/>
</dbReference>
<keyword evidence="2" id="KW-1185">Reference proteome</keyword>
<dbReference type="HOGENOM" id="CLU_1129762_0_0_1"/>
<gene>
    <name evidence="1" type="ORF">A1Q2_00718</name>
</gene>
<name>K1VZI0_TRIAC</name>
<accession>K1VZI0</accession>
<evidence type="ECO:0000313" key="1">
    <source>
        <dbReference type="EMBL" id="EKD04982.1"/>
    </source>
</evidence>
<sequence length="246" mass="27662">MFVWFCVILQQVTKQRGEAKVAKRRRHEGMRAASLCLYVSGEPRWELVNKYGNNGKEELNTALSAHVLGLDVDQEEEHVYGRPRIEDGKLLIVFRWNKVWVNTDDGLASDKLLRAVSDTTKDDDGTLLSAVARLAIAKEFDREIEAQLRPGLPCSQAADSDVRVDWEDSLGPPMLEYLRAFSSGLNTRKFDSDDLLQEAFNDVVAKHEVAFRVVESAASAAPPRWSLRMVYSTSRPHRKSGTPSTT</sequence>
<organism evidence="1 2">
    <name type="scientific">Trichosporon asahii var. asahii (strain CBS 8904)</name>
    <name type="common">Yeast</name>
    <dbReference type="NCBI Taxonomy" id="1220162"/>
    <lineage>
        <taxon>Eukaryota</taxon>
        <taxon>Fungi</taxon>
        <taxon>Dikarya</taxon>
        <taxon>Basidiomycota</taxon>
        <taxon>Agaricomycotina</taxon>
        <taxon>Tremellomycetes</taxon>
        <taxon>Trichosporonales</taxon>
        <taxon>Trichosporonaceae</taxon>
        <taxon>Trichosporon</taxon>
    </lineage>
</organism>
<proteinExistence type="predicted"/>
<protein>
    <submittedName>
        <fullName evidence="1">Uncharacterized protein</fullName>
    </submittedName>
</protein>
<reference evidence="1 2" key="1">
    <citation type="journal article" date="2012" name="Eukaryot. Cell">
        <title>Genome sequence of the Trichosporon asahii environmental strain CBS 8904.</title>
        <authorList>
            <person name="Yang R.Y."/>
            <person name="Li H.T."/>
            <person name="Zhu H."/>
            <person name="Zhou G.P."/>
            <person name="Wang M."/>
            <person name="Wang L."/>
        </authorList>
    </citation>
    <scope>NUCLEOTIDE SEQUENCE [LARGE SCALE GENOMIC DNA]</scope>
    <source>
        <strain evidence="1 2">CBS 8904</strain>
    </source>
</reference>
<evidence type="ECO:0000313" key="2">
    <source>
        <dbReference type="Proteomes" id="UP000006757"/>
    </source>
</evidence>